<sequence>MIRPATMADADVIRACTRAAFGRYVVRMNREPAPMQADLAPAIAQGQVHVATGPDGCILGHVICRRVGRDMALDTLAVWPNHAGRGLGKRLVAHVETLARQQGLKAVTLYTNAAMVENLPFYEGLGYSCTGRNREDGFDRVFFRKPLG</sequence>
<keyword evidence="2" id="KW-0012">Acyltransferase</keyword>
<dbReference type="CDD" id="cd04301">
    <property type="entry name" value="NAT_SF"/>
    <property type="match status" value="1"/>
</dbReference>
<dbReference type="SUPFAM" id="SSF55729">
    <property type="entry name" value="Acyl-CoA N-acyltransferases (Nat)"/>
    <property type="match status" value="1"/>
</dbReference>
<dbReference type="RefSeq" id="WP_249059664.1">
    <property type="nucleotide sequence ID" value="NZ_JALZWP010000013.1"/>
</dbReference>
<evidence type="ECO:0000313" key="4">
    <source>
        <dbReference type="EMBL" id="MCL1629590.1"/>
    </source>
</evidence>
<name>A0ABT0M5C4_9RHOB</name>
<reference evidence="4 5" key="1">
    <citation type="submission" date="2022-05" db="EMBL/GenBank/DDBJ databases">
        <title>Seasonal and diel survey of microbial diversity of the Tyrrhenian coast.</title>
        <authorList>
            <person name="Gattoni G."/>
            <person name="Corral P."/>
        </authorList>
    </citation>
    <scope>NUCLEOTIDE SEQUENCE [LARGE SCALE GENOMIC DNA]</scope>
    <source>
        <strain evidence="4 5">V10</strain>
    </source>
</reference>
<dbReference type="InterPro" id="IPR050832">
    <property type="entry name" value="Bact_Acetyltransf"/>
</dbReference>
<organism evidence="4 5">
    <name type="scientific">Roseinatronobacter domitianus</name>
    <dbReference type="NCBI Taxonomy" id="2940293"/>
    <lineage>
        <taxon>Bacteria</taxon>
        <taxon>Pseudomonadati</taxon>
        <taxon>Pseudomonadota</taxon>
        <taxon>Alphaproteobacteria</taxon>
        <taxon>Rhodobacterales</taxon>
        <taxon>Paracoccaceae</taxon>
        <taxon>Roseinatronobacter</taxon>
    </lineage>
</organism>
<keyword evidence="5" id="KW-1185">Reference proteome</keyword>
<dbReference type="PANTHER" id="PTHR43877">
    <property type="entry name" value="AMINOALKYLPHOSPHONATE N-ACETYLTRANSFERASE-RELATED-RELATED"/>
    <property type="match status" value="1"/>
</dbReference>
<accession>A0ABT0M5C4</accession>
<feature type="domain" description="N-acetyltransferase" evidence="3">
    <location>
        <begin position="1"/>
        <end position="148"/>
    </location>
</feature>
<gene>
    <name evidence="4" type="ORF">M3N55_12700</name>
</gene>
<dbReference type="InterPro" id="IPR016181">
    <property type="entry name" value="Acyl_CoA_acyltransferase"/>
</dbReference>
<proteinExistence type="predicted"/>
<dbReference type="InterPro" id="IPR000182">
    <property type="entry name" value="GNAT_dom"/>
</dbReference>
<dbReference type="PROSITE" id="PS51186">
    <property type="entry name" value="GNAT"/>
    <property type="match status" value="1"/>
</dbReference>
<protein>
    <submittedName>
        <fullName evidence="4">GNAT family N-acetyltransferase</fullName>
    </submittedName>
</protein>
<evidence type="ECO:0000313" key="5">
    <source>
        <dbReference type="Proteomes" id="UP001202550"/>
    </source>
</evidence>
<evidence type="ECO:0000256" key="2">
    <source>
        <dbReference type="ARBA" id="ARBA00023315"/>
    </source>
</evidence>
<evidence type="ECO:0000256" key="1">
    <source>
        <dbReference type="ARBA" id="ARBA00022679"/>
    </source>
</evidence>
<comment type="caution">
    <text evidence="4">The sequence shown here is derived from an EMBL/GenBank/DDBJ whole genome shotgun (WGS) entry which is preliminary data.</text>
</comment>
<dbReference type="Pfam" id="PF00583">
    <property type="entry name" value="Acetyltransf_1"/>
    <property type="match status" value="1"/>
</dbReference>
<keyword evidence="1" id="KW-0808">Transferase</keyword>
<dbReference type="Proteomes" id="UP001202550">
    <property type="component" value="Unassembled WGS sequence"/>
</dbReference>
<evidence type="ECO:0000259" key="3">
    <source>
        <dbReference type="PROSITE" id="PS51186"/>
    </source>
</evidence>
<dbReference type="Gene3D" id="3.40.630.30">
    <property type="match status" value="1"/>
</dbReference>
<dbReference type="EMBL" id="JALZWP010000013">
    <property type="protein sequence ID" value="MCL1629590.1"/>
    <property type="molecule type" value="Genomic_DNA"/>
</dbReference>